<dbReference type="Proteomes" id="UP000838748">
    <property type="component" value="Unassembled WGS sequence"/>
</dbReference>
<dbReference type="Pfam" id="PF01810">
    <property type="entry name" value="LysE"/>
    <property type="match status" value="1"/>
</dbReference>
<accession>A0ABN8E7M0</accession>
<proteinExistence type="predicted"/>
<keyword evidence="2" id="KW-1003">Cell membrane</keyword>
<feature type="transmembrane region" description="Helical" evidence="6">
    <location>
        <begin position="49"/>
        <end position="70"/>
    </location>
</feature>
<feature type="transmembrane region" description="Helical" evidence="6">
    <location>
        <begin position="189"/>
        <end position="207"/>
    </location>
</feature>
<keyword evidence="8" id="KW-1185">Reference proteome</keyword>
<comment type="caution">
    <text evidence="7">The sequence shown here is derived from an EMBL/GenBank/DDBJ whole genome shotgun (WGS) entry which is preliminary data.</text>
</comment>
<name>A0ABN8E7M0_9VIBR</name>
<evidence type="ECO:0000313" key="7">
    <source>
        <dbReference type="EMBL" id="CAH0540715.1"/>
    </source>
</evidence>
<feature type="transmembrane region" description="Helical" evidence="6">
    <location>
        <begin position="76"/>
        <end position="93"/>
    </location>
</feature>
<evidence type="ECO:0000256" key="3">
    <source>
        <dbReference type="ARBA" id="ARBA00022692"/>
    </source>
</evidence>
<organism evidence="7 8">
    <name type="scientific">Vibrio marisflavi CECT 7928</name>
    <dbReference type="NCBI Taxonomy" id="634439"/>
    <lineage>
        <taxon>Bacteria</taxon>
        <taxon>Pseudomonadati</taxon>
        <taxon>Pseudomonadota</taxon>
        <taxon>Gammaproteobacteria</taxon>
        <taxon>Vibrionales</taxon>
        <taxon>Vibrionaceae</taxon>
        <taxon>Vibrio</taxon>
    </lineage>
</organism>
<reference evidence="7" key="1">
    <citation type="submission" date="2021-11" db="EMBL/GenBank/DDBJ databases">
        <authorList>
            <person name="Rodrigo-Torres L."/>
            <person name="Arahal R. D."/>
            <person name="Lucena T."/>
        </authorList>
    </citation>
    <scope>NUCLEOTIDE SEQUENCE</scope>
    <source>
        <strain evidence="7">CECT 7928</strain>
    </source>
</reference>
<feature type="transmembrane region" description="Helical" evidence="6">
    <location>
        <begin position="12"/>
        <end position="37"/>
    </location>
</feature>
<sequence length="208" mass="22442">MFVSATTLGVFIPTFFFVSITPGMCMTLSMTLGMSVGVKRAMWMMYGELIGVGLVAIAAVSGAATVMLLYPMAFTVMKVLGGIYLLYLGVQLWRSKGKMAVSSENTSSVGKSRYELALQGFMTATTNPKGWAFFIALLPPFISASSHVVPQVMSLVSIILFLEFTCLLLYATGGRYLSQFLHKSGNVRFINRIAGTLMIGVGIWLAAA</sequence>
<protein>
    <submittedName>
        <fullName evidence="7">Homoserine/homoserine lactone efflux protein</fullName>
    </submittedName>
</protein>
<evidence type="ECO:0000313" key="8">
    <source>
        <dbReference type="Proteomes" id="UP000838748"/>
    </source>
</evidence>
<feature type="transmembrane region" description="Helical" evidence="6">
    <location>
        <begin position="155"/>
        <end position="177"/>
    </location>
</feature>
<gene>
    <name evidence="7" type="primary">rhtB_3</name>
    <name evidence="7" type="ORF">VMF7928_03059</name>
</gene>
<evidence type="ECO:0000256" key="6">
    <source>
        <dbReference type="SAM" id="Phobius"/>
    </source>
</evidence>
<dbReference type="PIRSF" id="PIRSF006324">
    <property type="entry name" value="LeuE"/>
    <property type="match status" value="1"/>
</dbReference>
<evidence type="ECO:0000256" key="1">
    <source>
        <dbReference type="ARBA" id="ARBA00004651"/>
    </source>
</evidence>
<dbReference type="PANTHER" id="PTHR30086">
    <property type="entry name" value="ARGININE EXPORTER PROTEIN ARGO"/>
    <property type="match status" value="1"/>
</dbReference>
<feature type="transmembrane region" description="Helical" evidence="6">
    <location>
        <begin position="131"/>
        <end position="149"/>
    </location>
</feature>
<dbReference type="PANTHER" id="PTHR30086:SF5">
    <property type="entry name" value="HOMOGENTISATE EXPORT PROTEIN"/>
    <property type="match status" value="1"/>
</dbReference>
<keyword evidence="5 6" id="KW-0472">Membrane</keyword>
<evidence type="ECO:0000256" key="5">
    <source>
        <dbReference type="ARBA" id="ARBA00023136"/>
    </source>
</evidence>
<evidence type="ECO:0000256" key="4">
    <source>
        <dbReference type="ARBA" id="ARBA00022989"/>
    </source>
</evidence>
<evidence type="ECO:0000256" key="2">
    <source>
        <dbReference type="ARBA" id="ARBA00022475"/>
    </source>
</evidence>
<keyword evidence="3 6" id="KW-0812">Transmembrane</keyword>
<keyword evidence="4 6" id="KW-1133">Transmembrane helix</keyword>
<comment type="subcellular location">
    <subcellularLocation>
        <location evidence="1">Cell membrane</location>
        <topology evidence="1">Multi-pass membrane protein</topology>
    </subcellularLocation>
</comment>
<dbReference type="EMBL" id="CAKLDM010000002">
    <property type="protein sequence ID" value="CAH0540715.1"/>
    <property type="molecule type" value="Genomic_DNA"/>
</dbReference>
<dbReference type="InterPro" id="IPR001123">
    <property type="entry name" value="LeuE-type"/>
</dbReference>
<dbReference type="RefSeq" id="WP_237362567.1">
    <property type="nucleotide sequence ID" value="NZ_CAKLDM010000002.1"/>
</dbReference>